<reference evidence="1" key="1">
    <citation type="submission" date="2014-03" db="EMBL/GenBank/DDBJ databases">
        <title>Draft genome sequencing of Oceanobacillus picturae strain S1 isolated from human gut.</title>
        <authorList>
            <person name="Croce O."/>
            <person name="Lagier J.C."/>
            <person name="Raoult D."/>
        </authorList>
    </citation>
    <scope>NUCLEOTIDE SEQUENCE [LARGE SCALE GENOMIC DNA]</scope>
    <source>
        <strain evidence="1">S1</strain>
    </source>
</reference>
<name>W9AJN9_9BACI</name>
<dbReference type="Gene3D" id="1.10.3230.30">
    <property type="entry name" value="Phage gp6-like head-tail connector protein"/>
    <property type="match status" value="1"/>
</dbReference>
<dbReference type="CDD" id="cd08054">
    <property type="entry name" value="gp6"/>
    <property type="match status" value="1"/>
</dbReference>
<dbReference type="NCBIfam" id="TIGR01560">
    <property type="entry name" value="put_DNA_pack"/>
    <property type="match status" value="1"/>
</dbReference>
<dbReference type="InterPro" id="IPR006450">
    <property type="entry name" value="Phage_HK97_gp6-like"/>
</dbReference>
<organism evidence="1 2">
    <name type="scientific">Oceanobacillus picturae</name>
    <dbReference type="NCBI Taxonomy" id="171693"/>
    <lineage>
        <taxon>Bacteria</taxon>
        <taxon>Bacillati</taxon>
        <taxon>Bacillota</taxon>
        <taxon>Bacilli</taxon>
        <taxon>Bacillales</taxon>
        <taxon>Bacillaceae</taxon>
        <taxon>Oceanobacillus</taxon>
    </lineage>
</organism>
<dbReference type="InterPro" id="IPR021146">
    <property type="entry name" value="Phage_gp6-like_head-tail"/>
</dbReference>
<accession>W9AJN9</accession>
<protein>
    <submittedName>
        <fullName evidence="1">Phage protein (Possible DNA packaging)</fullName>
    </submittedName>
</protein>
<dbReference type="Pfam" id="PF05135">
    <property type="entry name" value="Phage_connect_1"/>
    <property type="match status" value="1"/>
</dbReference>
<evidence type="ECO:0000313" key="2">
    <source>
        <dbReference type="Proteomes" id="UP000028863"/>
    </source>
</evidence>
<dbReference type="Proteomes" id="UP000028863">
    <property type="component" value="Unassembled WGS sequence"/>
</dbReference>
<dbReference type="EMBL" id="CCAX010000001">
    <property type="protein sequence ID" value="CDO03102.1"/>
    <property type="molecule type" value="Genomic_DNA"/>
</dbReference>
<sequence length="95" mass="11100">MDIQEIKDYLRIEHEEDDGMLTLLEKRAALYIQNGVGTVDTTNDLYKMAVTVLVGHWYDNRELSRIGNNSYNIPHSFEAIIQQLRYCYTKEAESQ</sequence>
<dbReference type="AlphaFoldDB" id="W9AJN9"/>
<dbReference type="RefSeq" id="WP_036574753.1">
    <property type="nucleotide sequence ID" value="NZ_CABLBW010000001.1"/>
</dbReference>
<comment type="caution">
    <text evidence="1">The sequence shown here is derived from an EMBL/GenBank/DDBJ whole genome shotgun (WGS) entry which is preliminary data.</text>
</comment>
<reference evidence="1" key="2">
    <citation type="submission" date="2014-03" db="EMBL/GenBank/DDBJ databases">
        <authorList>
            <person name="Urmite Genomes"/>
        </authorList>
    </citation>
    <scope>NUCLEOTIDE SEQUENCE</scope>
    <source>
        <strain evidence="1">S1</strain>
    </source>
</reference>
<keyword evidence="2" id="KW-1185">Reference proteome</keyword>
<gene>
    <name evidence="1" type="ORF">BN988_01602</name>
</gene>
<dbReference type="STRING" id="171693.BN988_01602"/>
<evidence type="ECO:0000313" key="1">
    <source>
        <dbReference type="EMBL" id="CDO03102.1"/>
    </source>
</evidence>
<proteinExistence type="predicted"/>